<protein>
    <submittedName>
        <fullName evidence="2">Alpha/beta hydrolase domain-containing protein 13</fullName>
    </submittedName>
</protein>
<dbReference type="AlphaFoldDB" id="A0A6L2K5G3"/>
<feature type="region of interest" description="Disordered" evidence="1">
    <location>
        <begin position="394"/>
        <end position="425"/>
    </location>
</feature>
<dbReference type="EMBL" id="BKCJ010001795">
    <property type="protein sequence ID" value="GEU44070.1"/>
    <property type="molecule type" value="Genomic_DNA"/>
</dbReference>
<organism evidence="2">
    <name type="scientific">Tanacetum cinerariifolium</name>
    <name type="common">Dalmatian daisy</name>
    <name type="synonym">Chrysanthemum cinerariifolium</name>
    <dbReference type="NCBI Taxonomy" id="118510"/>
    <lineage>
        <taxon>Eukaryota</taxon>
        <taxon>Viridiplantae</taxon>
        <taxon>Streptophyta</taxon>
        <taxon>Embryophyta</taxon>
        <taxon>Tracheophyta</taxon>
        <taxon>Spermatophyta</taxon>
        <taxon>Magnoliopsida</taxon>
        <taxon>eudicotyledons</taxon>
        <taxon>Gunneridae</taxon>
        <taxon>Pentapetalae</taxon>
        <taxon>asterids</taxon>
        <taxon>campanulids</taxon>
        <taxon>Asterales</taxon>
        <taxon>Asteraceae</taxon>
        <taxon>Asteroideae</taxon>
        <taxon>Anthemideae</taxon>
        <taxon>Anthemidinae</taxon>
        <taxon>Tanacetum</taxon>
    </lineage>
</organism>
<accession>A0A6L2K5G3</accession>
<keyword evidence="2" id="KW-0378">Hydrolase</keyword>
<comment type="caution">
    <text evidence="2">The sequence shown here is derived from an EMBL/GenBank/DDBJ whole genome shotgun (WGS) entry which is preliminary data.</text>
</comment>
<dbReference type="GO" id="GO:0016787">
    <property type="term" value="F:hydrolase activity"/>
    <property type="evidence" value="ECO:0007669"/>
    <property type="project" value="UniProtKB-KW"/>
</dbReference>
<sequence length="489" mass="54615">MPPRKDTSNDKQLTSFQDQVYALNAQLDALVNGLTNLLQARLETTLQKLTCQTTIIKNESNDSTSKTNTDITETTTEVINETTSPVTDINKHDNTMATCFFEVASCTIKPTQIISKDIINQNTSTTINISTTITKTDTKVITTYTPPMLPPITQREMVTFYSTNLHQTCAFSTIEDKLEAKRVWSSPSLLITLSFRCAKTFHPGHKCYPPKFVLLESEDDPPREPNDPRYKTMSLEDKACFKGGSIDTYLNVYRYHGLMNYLVKVIVLVFHTCLHFLMQVYNRPTTLGEAFSLARVTEARFKDERATTNIVMEACFADLGPASTNATLNLKPLISLILTLSGYQKKAYDSSTTPDITPEVATKVALEVALEAVRETKTATDTVAKIEETSEFYISESKEQGTKPEKGKSNGDGKNRRKKTPEGIKGLAECKASASNLRRIQVKEIIKEVEEYLKTYSSAGMNILLPFEEEQPELKLFSKPDLGGKLNNA</sequence>
<reference evidence="2" key="1">
    <citation type="journal article" date="2019" name="Sci. Rep.">
        <title>Draft genome of Tanacetum cinerariifolium, the natural source of mosquito coil.</title>
        <authorList>
            <person name="Yamashiro T."/>
            <person name="Shiraishi A."/>
            <person name="Satake H."/>
            <person name="Nakayama K."/>
        </authorList>
    </citation>
    <scope>NUCLEOTIDE SEQUENCE</scope>
</reference>
<name>A0A6L2K5G3_TANCI</name>
<evidence type="ECO:0000256" key="1">
    <source>
        <dbReference type="SAM" id="MobiDB-lite"/>
    </source>
</evidence>
<evidence type="ECO:0000313" key="2">
    <source>
        <dbReference type="EMBL" id="GEU44070.1"/>
    </source>
</evidence>
<proteinExistence type="predicted"/>
<gene>
    <name evidence="2" type="ORF">Tci_016048</name>
</gene>
<feature type="compositionally biased region" description="Basic and acidic residues" evidence="1">
    <location>
        <begin position="396"/>
        <end position="414"/>
    </location>
</feature>